<feature type="compositionally biased region" description="Basic and acidic residues" evidence="1">
    <location>
        <begin position="181"/>
        <end position="199"/>
    </location>
</feature>
<dbReference type="RefSeq" id="WP_140038368.1">
    <property type="nucleotide sequence ID" value="NZ_CP041040.1"/>
</dbReference>
<feature type="compositionally biased region" description="Basic residues" evidence="1">
    <location>
        <begin position="162"/>
        <end position="171"/>
    </location>
</feature>
<feature type="compositionally biased region" description="Basic and acidic residues" evidence="1">
    <location>
        <begin position="229"/>
        <end position="242"/>
    </location>
</feature>
<evidence type="ECO:0000256" key="1">
    <source>
        <dbReference type="SAM" id="MobiDB-lite"/>
    </source>
</evidence>
<dbReference type="Gene3D" id="1.10.10.10">
    <property type="entry name" value="Winged helix-like DNA-binding domain superfamily/Winged helix DNA-binding domain"/>
    <property type="match status" value="1"/>
</dbReference>
<reference evidence="2 3" key="1">
    <citation type="submission" date="2019-06" db="EMBL/GenBank/DDBJ databases">
        <title>Complete genome of Microbacterium foliorum M2.</title>
        <authorList>
            <person name="Cao G."/>
        </authorList>
    </citation>
    <scope>NUCLEOTIDE SEQUENCE [LARGE SCALE GENOMIC DNA]</scope>
    <source>
        <strain evidence="2 3">M2</strain>
    </source>
</reference>
<evidence type="ECO:0008006" key="4">
    <source>
        <dbReference type="Google" id="ProtNLM"/>
    </source>
</evidence>
<name>A0A4Y5YUP0_9MICO</name>
<gene>
    <name evidence="2" type="ORF">FIV50_16465</name>
</gene>
<feature type="compositionally biased region" description="Basic and acidic residues" evidence="1">
    <location>
        <begin position="206"/>
        <end position="221"/>
    </location>
</feature>
<dbReference type="EMBL" id="CP041040">
    <property type="protein sequence ID" value="QDE36238.1"/>
    <property type="molecule type" value="Genomic_DNA"/>
</dbReference>
<dbReference type="SUPFAM" id="SSF46785">
    <property type="entry name" value="Winged helix' DNA-binding domain"/>
    <property type="match status" value="1"/>
</dbReference>
<dbReference type="AlphaFoldDB" id="A0A4Y5YUP0"/>
<accession>A0A4Y5YUP0</accession>
<evidence type="ECO:0000313" key="2">
    <source>
        <dbReference type="EMBL" id="QDE36238.1"/>
    </source>
</evidence>
<dbReference type="InterPro" id="IPR036390">
    <property type="entry name" value="WH_DNA-bd_sf"/>
</dbReference>
<dbReference type="Proteomes" id="UP000316125">
    <property type="component" value="Chromosome"/>
</dbReference>
<proteinExistence type="predicted"/>
<sequence>MNTSDTQNTDTTSRPFGYWLKAVDRLMAAEFASAFEGEHASRRDWRILNIVDGTAPARRPLNAHKLRGLVERGWVVADGDGWTLTDDGRAAKERLGGIVDGIRAKVTDAVSPEDLDTTLTSLEQIARAFGWDEETPLPRGRGRRHGFGPRGFGRGFGPGRGFGRRHGRPFGRGRGFAPGFDSEHENGADAELGGHDCGHRGHPKHDRFADARADHGHGRADHGHRHGSHEHGHGGREHGEHRVARAAQHAYERGFDAGFSRGRDA</sequence>
<evidence type="ECO:0000313" key="3">
    <source>
        <dbReference type="Proteomes" id="UP000316125"/>
    </source>
</evidence>
<dbReference type="InterPro" id="IPR036388">
    <property type="entry name" value="WH-like_DNA-bd_sf"/>
</dbReference>
<protein>
    <recommendedName>
        <fullName evidence="4">MarR family transcriptional regulator</fullName>
    </recommendedName>
</protein>
<dbReference type="OrthoDB" id="3697068at2"/>
<feature type="region of interest" description="Disordered" evidence="1">
    <location>
        <begin position="133"/>
        <end position="242"/>
    </location>
</feature>
<feature type="compositionally biased region" description="Gly residues" evidence="1">
    <location>
        <begin position="148"/>
        <end position="161"/>
    </location>
</feature>
<organism evidence="2 3">
    <name type="scientific">Microbacterium foliorum</name>
    <dbReference type="NCBI Taxonomy" id="104336"/>
    <lineage>
        <taxon>Bacteria</taxon>
        <taxon>Bacillati</taxon>
        <taxon>Actinomycetota</taxon>
        <taxon>Actinomycetes</taxon>
        <taxon>Micrococcales</taxon>
        <taxon>Microbacteriaceae</taxon>
        <taxon>Microbacterium</taxon>
    </lineage>
</organism>